<keyword evidence="2" id="KW-1185">Reference proteome</keyword>
<dbReference type="EMBL" id="CAXAMM010002125">
    <property type="protein sequence ID" value="CAK8994882.1"/>
    <property type="molecule type" value="Genomic_DNA"/>
</dbReference>
<protein>
    <submittedName>
        <fullName evidence="1">Uncharacterized protein</fullName>
    </submittedName>
</protein>
<evidence type="ECO:0000313" key="2">
    <source>
        <dbReference type="Proteomes" id="UP001642464"/>
    </source>
</evidence>
<proteinExistence type="predicted"/>
<dbReference type="Proteomes" id="UP001642464">
    <property type="component" value="Unassembled WGS sequence"/>
</dbReference>
<sequence length="91" mass="10101">MQCYMPEMLLIPFCGCWHQRKHSEIYLCTARCSSSHQLHWHGQQAFPCGHQSCSLSYSSPVKDAGASEATLTASALRKSCFGLSLVHSLLL</sequence>
<accession>A0ABP0HYK9</accession>
<comment type="caution">
    <text evidence="1">The sequence shown here is derived from an EMBL/GenBank/DDBJ whole genome shotgun (WGS) entry which is preliminary data.</text>
</comment>
<reference evidence="1 2" key="1">
    <citation type="submission" date="2024-02" db="EMBL/GenBank/DDBJ databases">
        <authorList>
            <person name="Chen Y."/>
            <person name="Shah S."/>
            <person name="Dougan E. K."/>
            <person name="Thang M."/>
            <person name="Chan C."/>
        </authorList>
    </citation>
    <scope>NUCLEOTIDE SEQUENCE [LARGE SCALE GENOMIC DNA]</scope>
</reference>
<organism evidence="1 2">
    <name type="scientific">Durusdinium trenchii</name>
    <dbReference type="NCBI Taxonomy" id="1381693"/>
    <lineage>
        <taxon>Eukaryota</taxon>
        <taxon>Sar</taxon>
        <taxon>Alveolata</taxon>
        <taxon>Dinophyceae</taxon>
        <taxon>Suessiales</taxon>
        <taxon>Symbiodiniaceae</taxon>
        <taxon>Durusdinium</taxon>
    </lineage>
</organism>
<name>A0ABP0HYK9_9DINO</name>
<evidence type="ECO:0000313" key="1">
    <source>
        <dbReference type="EMBL" id="CAK8994882.1"/>
    </source>
</evidence>
<gene>
    <name evidence="1" type="ORF">SCF082_LOCUS4120</name>
</gene>